<name>A0A811L5W4_9BILA</name>
<dbReference type="EMBL" id="CAJFCW020000005">
    <property type="protein sequence ID" value="CAG9117261.1"/>
    <property type="molecule type" value="Genomic_DNA"/>
</dbReference>
<feature type="compositionally biased region" description="Polar residues" evidence="1">
    <location>
        <begin position="62"/>
        <end position="75"/>
    </location>
</feature>
<feature type="region of interest" description="Disordered" evidence="1">
    <location>
        <begin position="108"/>
        <end position="143"/>
    </location>
</feature>
<accession>A0A811L5W4</accession>
<reference evidence="2" key="1">
    <citation type="submission" date="2020-09" db="EMBL/GenBank/DDBJ databases">
        <authorList>
            <person name="Kikuchi T."/>
        </authorList>
    </citation>
    <scope>NUCLEOTIDE SEQUENCE</scope>
    <source>
        <strain evidence="2">SH1</strain>
    </source>
</reference>
<evidence type="ECO:0000256" key="1">
    <source>
        <dbReference type="SAM" id="MobiDB-lite"/>
    </source>
</evidence>
<evidence type="ECO:0000313" key="3">
    <source>
        <dbReference type="Proteomes" id="UP000614601"/>
    </source>
</evidence>
<keyword evidence="3" id="KW-1185">Reference proteome</keyword>
<sequence length="397" mass="45082">MENRRRSARLAKPEAPKPSSPPSKSPVKEVKPKKLPKRSNSAAGSNEQASPSKKLKPAEPTVTKSEATPSTSKITTLDKKIQLQFAKKQTTVRDVVYGRKNNPIVLSDAEVEEKRPAAPSEETKKRPYTRRPEPKDSVLERSDEVSDLLRKVVDATHGTSYSTSAPSKTKCCEQQVQVAKYVKSASRQLNKLPQLASKCNVNANIDLHRVIGKLQKDADNFELYANHVHQQALRQYNKRNGSKDEQLQAHENDVYGIYNLAVKKWSEFPEDVMDNVDPPHNCQMVDFLRQALIRMESQMKLQWNVLKTYKQEAMEKNEQIQKKVIRIQDLTLRLHAVEGGEGTADGSSTFTTGYSNSTTEKALKYQERLRNIMRVCFPQCDNIDIRKLFDDTYPAQK</sequence>
<dbReference type="EMBL" id="CAJFDH010000005">
    <property type="protein sequence ID" value="CAD5223109.1"/>
    <property type="molecule type" value="Genomic_DNA"/>
</dbReference>
<feature type="compositionally biased region" description="Polar residues" evidence="1">
    <location>
        <begin position="38"/>
        <end position="51"/>
    </location>
</feature>
<proteinExistence type="predicted"/>
<organism evidence="2 3">
    <name type="scientific">Bursaphelenchus okinawaensis</name>
    <dbReference type="NCBI Taxonomy" id="465554"/>
    <lineage>
        <taxon>Eukaryota</taxon>
        <taxon>Metazoa</taxon>
        <taxon>Ecdysozoa</taxon>
        <taxon>Nematoda</taxon>
        <taxon>Chromadorea</taxon>
        <taxon>Rhabditida</taxon>
        <taxon>Tylenchina</taxon>
        <taxon>Tylenchomorpha</taxon>
        <taxon>Aphelenchoidea</taxon>
        <taxon>Aphelenchoididae</taxon>
        <taxon>Bursaphelenchus</taxon>
    </lineage>
</organism>
<dbReference type="Proteomes" id="UP000783686">
    <property type="component" value="Unassembled WGS sequence"/>
</dbReference>
<gene>
    <name evidence="2" type="ORF">BOKJ2_LOCUS9979</name>
</gene>
<feature type="compositionally biased region" description="Basic and acidic residues" evidence="1">
    <location>
        <begin position="1"/>
        <end position="15"/>
    </location>
</feature>
<feature type="region of interest" description="Disordered" evidence="1">
    <location>
        <begin position="1"/>
        <end position="78"/>
    </location>
</feature>
<dbReference type="OrthoDB" id="10590335at2759"/>
<evidence type="ECO:0000313" key="2">
    <source>
        <dbReference type="EMBL" id="CAD5223109.1"/>
    </source>
</evidence>
<comment type="caution">
    <text evidence="2">The sequence shown here is derived from an EMBL/GenBank/DDBJ whole genome shotgun (WGS) entry which is preliminary data.</text>
</comment>
<protein>
    <submittedName>
        <fullName evidence="2">Uncharacterized protein</fullName>
    </submittedName>
</protein>
<dbReference type="AlphaFoldDB" id="A0A811L5W4"/>
<dbReference type="Proteomes" id="UP000614601">
    <property type="component" value="Unassembled WGS sequence"/>
</dbReference>
<feature type="compositionally biased region" description="Basic and acidic residues" evidence="1">
    <location>
        <begin position="112"/>
        <end position="143"/>
    </location>
</feature>